<dbReference type="SUPFAM" id="SSF103473">
    <property type="entry name" value="MFS general substrate transporter"/>
    <property type="match status" value="1"/>
</dbReference>
<evidence type="ECO:0000313" key="8">
    <source>
        <dbReference type="Proteomes" id="UP001371305"/>
    </source>
</evidence>
<keyword evidence="8" id="KW-1185">Reference proteome</keyword>
<evidence type="ECO:0000256" key="6">
    <source>
        <dbReference type="SAM" id="Phobius"/>
    </source>
</evidence>
<feature type="transmembrane region" description="Helical" evidence="6">
    <location>
        <begin position="281"/>
        <end position="302"/>
    </location>
</feature>
<evidence type="ECO:0000256" key="4">
    <source>
        <dbReference type="ARBA" id="ARBA00022989"/>
    </source>
</evidence>
<feature type="transmembrane region" description="Helical" evidence="6">
    <location>
        <begin position="187"/>
        <end position="206"/>
    </location>
</feature>
<evidence type="ECO:0000256" key="3">
    <source>
        <dbReference type="ARBA" id="ARBA00022692"/>
    </source>
</evidence>
<protein>
    <submittedName>
        <fullName evidence="7">POT family MFS transporter</fullName>
    </submittedName>
</protein>
<dbReference type="Pfam" id="PF00854">
    <property type="entry name" value="PTR2"/>
    <property type="match status" value="2"/>
</dbReference>
<keyword evidence="3 6" id="KW-0812">Transmembrane</keyword>
<feature type="transmembrane region" description="Helical" evidence="6">
    <location>
        <begin position="69"/>
        <end position="88"/>
    </location>
</feature>
<dbReference type="CDD" id="cd17347">
    <property type="entry name" value="MFS_SLC15A1_2_like"/>
    <property type="match status" value="1"/>
</dbReference>
<dbReference type="Gene3D" id="1.20.1250.20">
    <property type="entry name" value="MFS general substrate transporter like domains"/>
    <property type="match status" value="2"/>
</dbReference>
<dbReference type="InterPro" id="IPR018456">
    <property type="entry name" value="PTR2_symporter_CS"/>
</dbReference>
<gene>
    <name evidence="7" type="ORF">WKV53_00900</name>
</gene>
<feature type="transmembrane region" description="Helical" evidence="6">
    <location>
        <begin position="587"/>
        <end position="606"/>
    </location>
</feature>
<reference evidence="7 8" key="1">
    <citation type="submission" date="2024-04" db="EMBL/GenBank/DDBJ databases">
        <title>Luteolibacter sp. isolated from soil.</title>
        <authorList>
            <person name="An J."/>
        </authorList>
    </citation>
    <scope>NUCLEOTIDE SEQUENCE [LARGE SCALE GENOMIC DNA]</scope>
    <source>
        <strain evidence="7 8">Y139</strain>
    </source>
</reference>
<evidence type="ECO:0000256" key="2">
    <source>
        <dbReference type="ARBA" id="ARBA00005982"/>
    </source>
</evidence>
<feature type="transmembrane region" description="Helical" evidence="6">
    <location>
        <begin position="347"/>
        <end position="369"/>
    </location>
</feature>
<dbReference type="PROSITE" id="PS01022">
    <property type="entry name" value="PTR2_1"/>
    <property type="match status" value="1"/>
</dbReference>
<feature type="transmembrane region" description="Helical" evidence="6">
    <location>
        <begin position="95"/>
        <end position="113"/>
    </location>
</feature>
<dbReference type="EMBL" id="JBBUKT010000001">
    <property type="protein sequence ID" value="MEK7949029.1"/>
    <property type="molecule type" value="Genomic_DNA"/>
</dbReference>
<keyword evidence="4 6" id="KW-1133">Transmembrane helix</keyword>
<name>A0ABU9AMV9_9BACT</name>
<comment type="similarity">
    <text evidence="2">Belongs to the major facilitator superfamily. Proton-dependent oligopeptide transporter (POT/PTR) (TC 2.A.17) family.</text>
</comment>
<dbReference type="InterPro" id="IPR000109">
    <property type="entry name" value="POT_fam"/>
</dbReference>
<dbReference type="InterPro" id="IPR036259">
    <property type="entry name" value="MFS_trans_sf"/>
</dbReference>
<keyword evidence="5 6" id="KW-0472">Membrane</keyword>
<comment type="caution">
    <text evidence="7">The sequence shown here is derived from an EMBL/GenBank/DDBJ whole genome shotgun (WGS) entry which is preliminary data.</text>
</comment>
<feature type="transmembrane region" description="Helical" evidence="6">
    <location>
        <begin position="231"/>
        <end position="251"/>
    </location>
</feature>
<dbReference type="PANTHER" id="PTHR11654">
    <property type="entry name" value="OLIGOPEPTIDE TRANSPORTER-RELATED"/>
    <property type="match status" value="1"/>
</dbReference>
<dbReference type="Proteomes" id="UP001371305">
    <property type="component" value="Unassembled WGS sequence"/>
</dbReference>
<organism evidence="7 8">
    <name type="scientific">Luteolibacter soli</name>
    <dbReference type="NCBI Taxonomy" id="3135280"/>
    <lineage>
        <taxon>Bacteria</taxon>
        <taxon>Pseudomonadati</taxon>
        <taxon>Verrucomicrobiota</taxon>
        <taxon>Verrucomicrobiia</taxon>
        <taxon>Verrucomicrobiales</taxon>
        <taxon>Verrucomicrobiaceae</taxon>
        <taxon>Luteolibacter</taxon>
    </lineage>
</organism>
<feature type="transmembrane region" description="Helical" evidence="6">
    <location>
        <begin position="160"/>
        <end position="181"/>
    </location>
</feature>
<accession>A0ABU9AMV9</accession>
<comment type="subcellular location">
    <subcellularLocation>
        <location evidence="1">Membrane</location>
        <topology evidence="1">Multi-pass membrane protein</topology>
    </subcellularLocation>
</comment>
<feature type="transmembrane region" description="Helical" evidence="6">
    <location>
        <begin position="119"/>
        <end position="139"/>
    </location>
</feature>
<evidence type="ECO:0000256" key="5">
    <source>
        <dbReference type="ARBA" id="ARBA00023136"/>
    </source>
</evidence>
<evidence type="ECO:0000256" key="1">
    <source>
        <dbReference type="ARBA" id="ARBA00004141"/>
    </source>
</evidence>
<evidence type="ECO:0000313" key="7">
    <source>
        <dbReference type="EMBL" id="MEK7949029.1"/>
    </source>
</evidence>
<feature type="transmembrane region" description="Helical" evidence="6">
    <location>
        <begin position="314"/>
        <end position="335"/>
    </location>
</feature>
<dbReference type="RefSeq" id="WP_341402400.1">
    <property type="nucleotide sequence ID" value="NZ_JBBUKT010000001.1"/>
</dbReference>
<feature type="transmembrane region" description="Helical" evidence="6">
    <location>
        <begin position="29"/>
        <end position="49"/>
    </location>
</feature>
<proteinExistence type="inferred from homology"/>
<sequence>MSYRTAALDTDRMPPGIPFIIGNEAAERFSFYGMRTILVVFMTKYLWLMDQQAGTAMSQAEAVEHYHSFTGWVYFTPLIGALLADIFLGKYRTIILLSLVYCLGHATLAFMGHAGNSGWWLFAGLMLICIGSGGIKPCVSAHVGDQFGPKNSHLLSRIYNWFYFSINLGSTVSTILTPWLLEWYGPHWAFGVPGVLMAIATVMFWMGRNRFVHIPPSGSGFVKDFFSREGLVALAKLIPLFVFIAFFWALYDQTGSSWVFQAEQMDRKFLGITWLESQVQAINPILILTFIPLFTFVLYPVMDRVFKLTPLRKIGIGFFLMVATFGLSTLSQSWIDSGKFPSIGWQFLAFVLITASEIMVSIVGLEFAYTQAPKSMKSLIMSLYLLSVWLGNIFTAQINHYIQIPSAAEEQLAVAVASLEKDWQKDPRNVVLPGFSASDDSDNMVAHLKGGAIEKLDLPGNESFTAAAAVIEAAARKNNDQLPEADKLGADLGKDIFGSPIRYEIIDSTHFRLISDGADHKPGSKWNMGLTVTVQKPEPPGSGESWLEKRKAQLGIATVNTSTETRYSASAFCGGQTKLEGAAYFRFFTWLMLGAAVVYVPFALAYRPRTYLHD</sequence>